<dbReference type="AlphaFoldDB" id="W1P7Q9"/>
<accession>W1P7Q9</accession>
<evidence type="ECO:0000313" key="2">
    <source>
        <dbReference type="Proteomes" id="UP000017836"/>
    </source>
</evidence>
<dbReference type="EMBL" id="KI394313">
    <property type="protein sequence ID" value="ERN03968.1"/>
    <property type="molecule type" value="Genomic_DNA"/>
</dbReference>
<keyword evidence="2" id="KW-1185">Reference proteome</keyword>
<gene>
    <name evidence="1" type="ORF">AMTR_s00079p00101760</name>
</gene>
<proteinExistence type="predicted"/>
<dbReference type="Gramene" id="ERN03968">
    <property type="protein sequence ID" value="ERN03968"/>
    <property type="gene ID" value="AMTR_s00079p00101760"/>
</dbReference>
<dbReference type="HOGENOM" id="CLU_1091252_0_0_1"/>
<evidence type="ECO:0000313" key="1">
    <source>
        <dbReference type="EMBL" id="ERN03968.1"/>
    </source>
</evidence>
<name>W1P7Q9_AMBTC</name>
<sequence>MQLPECLSILPEPGYKKHLLQERAKRVLDHCGSRALTAGAHCPIAGACCPQCRSAFTHCRSAVALKPSPSERVYPLPDRIVHSAGVRLPIARVLWLQSTHCWSAFTYCRSGLSTVTEHVYPLAERCRLRALTVGARCHQCWRALSLVPERFYSLSERCGSRALTVGARCPQCRSVLSQSAFTHCQITVAPEHSLPALVVPSAGEGCPQCRSMFTHCRSAMAPEHSLSEWLLLLPTSIYPFLYRKFHIDSSCNASA</sequence>
<protein>
    <submittedName>
        <fullName evidence="1">Uncharacterized protein</fullName>
    </submittedName>
</protein>
<organism evidence="1 2">
    <name type="scientific">Amborella trichopoda</name>
    <dbReference type="NCBI Taxonomy" id="13333"/>
    <lineage>
        <taxon>Eukaryota</taxon>
        <taxon>Viridiplantae</taxon>
        <taxon>Streptophyta</taxon>
        <taxon>Embryophyta</taxon>
        <taxon>Tracheophyta</taxon>
        <taxon>Spermatophyta</taxon>
        <taxon>Magnoliopsida</taxon>
        <taxon>Amborellales</taxon>
        <taxon>Amborellaceae</taxon>
        <taxon>Amborella</taxon>
    </lineage>
</organism>
<reference evidence="2" key="1">
    <citation type="journal article" date="2013" name="Science">
        <title>The Amborella genome and the evolution of flowering plants.</title>
        <authorList>
            <consortium name="Amborella Genome Project"/>
        </authorList>
    </citation>
    <scope>NUCLEOTIDE SEQUENCE [LARGE SCALE GENOMIC DNA]</scope>
</reference>
<dbReference type="Proteomes" id="UP000017836">
    <property type="component" value="Unassembled WGS sequence"/>
</dbReference>